<sequence length="3150" mass="342088">MPRVHTEESRTGPDWPRSRSLATPRREGDGGRSSADERESVESRASTKRTRSKSKKKKRPPSEAPPALVVGDHVQLQGLPSKHLNGRAGVIARVFNDGKRGVRVPGRKGLVSAFRRQMVLVAPPDAAVEETKGGDDAPAVDPSALWPPPPPEAAPPRAARAPRAALGAAAAGAGAVGAAPGRRDAVGDAVGAVVGAAVGAAARRDAARPPRRRARRRAKARAGAADGLRRARGARRARPALAAAGAAAAPPPPPEPEPEPSDDDEAAATRARSESEAAEKTQSSWIESVRFGDLISLEGHLDPALVEDSFFVRGDATSGQVDAALSDADFRSCLWRVVPALKYEKLESWCRAKTNLTLDRRHDRVSVSALLDSLGVRLERPPAKTAPAAAENLAALKVQRETKGNAEKLAATLGAAKESDIPNFNGSSLGRFPLATLEDAGTARARDLMFNEPFQLQHVVTGMFFTCASSLGADLDTRRAPGLGGEDGRPRKLLLHPGCAGSVLLFSPMGDAGEVARRAPVSYNDSAFLLVRPQGDGAPGKGKGAKQGGRRLAGIFDPVETTDAARAIALSPCDHVATARCPLRELAVYAQPSPLAIRPYARYPSAALRNLVHNTPFFLLSQRLRRAVVVRDGGTLGDHCAVHDEVDDADDDLGSEDGEGAREAKVGFQEAQREDIVRGAGSAHLESAMMAFVAEPVMRRGPGNDLLTRGICFGDVFHVRHAVTGAYLAMAPTVAPVKGPGGVDRRDALLFDDDDGPDSVDDATRALLAFKLLPGGPEPRPPLGTPVLDGMACLVASAARPLRLHADADATSVSFSELPSISDADGGAETALTNHESYYFDLRYLTPKEHEELTHCASLRRVSHVYTAVCKTLSMLPPNAGLTSPRKGDESRDDDAFGGPMRGSDARKVLAALASVTRSLQRTYVELGGRDEPSRMIMTNLSGLVDDPPRASMQNMCRTSGFLDDLVNMAVTPINLGLDIRFHGRRYADDRFDAYLAPVQKAVLAVLGRAILDNRECEAHFGVGSVLIRQGEALRALQVQGDAFEPAHRSPWLVLKAAILREVADKRHWSKAKRHAAWRKGTSKVFHRPVSFVNAVSLQAGHRLGAERVLATLFISEETLTNAVVANAALVRKFCEFILQVHGPRAEFLEVLAALCTVDGKDGRSRSMLRMQEICGTLLFNTEIAGQAADLADHLLLAISPSDLRDNRAPSLPKEVHLSWNADSKEYRVEAVDELFYDAYSPKLFFRDGLKEVLWPGAPRHAEARPAIEVYALGEQLQPVKKVRRADGIAWVKESDLEMSEKNVSGPIRLKGDAELEALAAEATDRAGERKIATREERLLNQLQIGRYFEAQLKLLGDLCAGRSAQNILKLQARGGFSYETLVAVFRDARVAPCLRSETLNLLNNLYLDRWPHARVAAPALLWVLEDVESRRLSPGASADALPRSATPIAEPVRDGFAALRRELSRHLATSATLNPENVASNDLTAKVVDIASTLFDFGLFTVGTVDDTIDLARRLVDLANPAIDAPAVDKSHLKPVARAKARALRGLAQINDATMHWRIERILSYLFEEMGDRTFDVHKFPNVDLDRPNLGDILRTCYGKVIGAHSEELRCAVDNTFNGPDVRAYEAAAFGPPDHLRGVLSGLLISDDDTLFEAALSALVDTHSVHGKLVDAIERGTFLKTSKGLPVFGKLDTLKGLVINLRSAIDTASTWIKEHTSAAPASPASVDGSSSGRRAPSPVGGVPPPVARDKKAANVLTTVTNALFWVEIFVYFDEDEDRKEAMPTECNIVLEGGADYDGGSGASTIDMVVATSPPPSWLPDWFLDRTNRPSHEAPLGPNAHHQSICFSLGLIDILILALKMGRSLIKTTDSNQPGASNAMAVLVDVRVRVKRLVDAVVYCLLSLIDGHTLAKTSVLERIEDIIDCIEVTSPKNLVTLCQSIFEDETDLCKSADRRAAKESEIPNFKGSYLGRFPLADRALIRLICSYAHQGARELCEGGEHVRADADSFLCATLQLLRTIAGGDERQPHPAVQSCIEDALFENQDLGAIERFRRIATASSTSPAKAAQTSAKAGASIASQDTRVALIQLLETVARDRAALSIRNVLPIPFLAKELITLDAHKTELSIRVQTILGNLLYHVFFATGEPELVLFTETLRSLLLNDEPPEAEGLQRLQASLLVLKTFAEAVTAQEKARRDEAGRGRLKEELEEQKKRIGLVSITAYKALAHWTKRSDRPREEARLLRSSIGLAGRCAGRAARMLAPDELEAAVMTDQQRLAKSQESSSTSLMKNVKAAKVPKTMFDVSSMFVGGDEEAEARASDFSRPKPAIEHVLNTLVLDEFFELRMEQERIALLLLLRGDPLKIDKDDDGGDDAESEDDEEEKKSEAGDHVAVEIEDEPFLKEATPSKRPRAAKAPAKEVELAPAPAKKAAKSAAADVEPALAKKGTGEATPPHPGIAKIHARFLKYMRDRMDCHEPHTTKAKIEIVKLIREHLVLVAQTDSTSTFIATDNPYSVFSPQERKVQFLLDVRRAVARTVLDDVLEGNVVMAFIMLLVIGTILYEQVLGLMYGLSNGFVDTYVLFLIMWIFTAEVTIKMTAHVYCHRTLSKFFTDFFCVMDLLLVLFDLISYYAFESSGGATNNLRTVRMLKLFKSARIMRVVGRAVKIRRAKMAAAQAEKDNADMLDLIGNESETTLRGLHKHGVAAVCVDTLDSAGDGVHDAELGEETYKLAMTLLNTGNKEIYDAFQACARSNSAEKQFFAERVIWDTTVFSLPGALAAHSETTDVERYERAETEARGLESASSKAVALGAFAPDAREIVETTKTAEAISSSELAERWLASIVANYSAADQLLIQHAIETSTKKGVPETSPAINEAKTALMGLRYGQLNAVLVAALGMLSVLMTDSISKMLDACTDGVNFATVVTPNEPELTQLSQWSTEGKIYFVSLSVGFMNFWIAVYMLCYMEWNKRRDTNEKTLKRFAGILNSYGSVDKFAALLSIISSLNYGISVTSIFSVVVTLVATKTAKTIEKTVANLPKVQDWMLDPDARFTSTSHLRRLLLSIAPSASKHIEEAVALLSEGDLERASEAELMDLVVAESSRIMYLAKDLGKQLHASNGPSVSTRQRQPTELLLLLRNAVRFPRVVKAKKG</sequence>
<name>A0ABR1G5W9_AURAN</name>
<evidence type="ECO:0000259" key="7">
    <source>
        <dbReference type="Pfam" id="PF00520"/>
    </source>
</evidence>
<evidence type="ECO:0000256" key="4">
    <source>
        <dbReference type="ARBA" id="ARBA00023136"/>
    </source>
</evidence>
<feature type="region of interest" description="Disordered" evidence="5">
    <location>
        <begin position="199"/>
        <end position="282"/>
    </location>
</feature>
<organism evidence="8 9">
    <name type="scientific">Aureococcus anophagefferens</name>
    <name type="common">Harmful bloom alga</name>
    <dbReference type="NCBI Taxonomy" id="44056"/>
    <lineage>
        <taxon>Eukaryota</taxon>
        <taxon>Sar</taxon>
        <taxon>Stramenopiles</taxon>
        <taxon>Ochrophyta</taxon>
        <taxon>Pelagophyceae</taxon>
        <taxon>Pelagomonadales</taxon>
        <taxon>Pelagomonadaceae</taxon>
        <taxon>Aureococcus</taxon>
    </lineage>
</organism>
<feature type="compositionally biased region" description="Basic and acidic residues" evidence="5">
    <location>
        <begin position="24"/>
        <end position="42"/>
    </location>
</feature>
<comment type="caution">
    <text evidence="8">The sequence shown here is derived from an EMBL/GenBank/DDBJ whole genome shotgun (WGS) entry which is preliminary data.</text>
</comment>
<dbReference type="InterPro" id="IPR005821">
    <property type="entry name" value="Ion_trans_dom"/>
</dbReference>
<feature type="transmembrane region" description="Helical" evidence="6">
    <location>
        <begin position="2609"/>
        <end position="2632"/>
    </location>
</feature>
<evidence type="ECO:0000256" key="2">
    <source>
        <dbReference type="ARBA" id="ARBA00022692"/>
    </source>
</evidence>
<comment type="subcellular location">
    <subcellularLocation>
        <location evidence="1">Membrane</location>
        <topology evidence="1">Multi-pass membrane protein</topology>
    </subcellularLocation>
</comment>
<feature type="region of interest" description="Disordered" evidence="5">
    <location>
        <begin position="1717"/>
        <end position="1748"/>
    </location>
</feature>
<feature type="region of interest" description="Disordered" evidence="5">
    <location>
        <begin position="2364"/>
        <end position="2434"/>
    </location>
</feature>
<accession>A0ABR1G5W9</accession>
<keyword evidence="9" id="KW-1185">Reference proteome</keyword>
<feature type="compositionally biased region" description="Low complexity" evidence="5">
    <location>
        <begin position="2422"/>
        <end position="2434"/>
    </location>
</feature>
<feature type="compositionally biased region" description="Basic and acidic residues" evidence="5">
    <location>
        <begin position="1"/>
        <end position="11"/>
    </location>
</feature>
<feature type="compositionally biased region" description="Basic and acidic residues" evidence="5">
    <location>
        <begin position="2382"/>
        <end position="2393"/>
    </location>
</feature>
<feature type="region of interest" description="Disordered" evidence="5">
    <location>
        <begin position="1"/>
        <end position="71"/>
    </location>
</feature>
<feature type="region of interest" description="Disordered" evidence="5">
    <location>
        <begin position="128"/>
        <end position="162"/>
    </location>
</feature>
<dbReference type="InterPro" id="IPR027359">
    <property type="entry name" value="Volt_channel_dom_sf"/>
</dbReference>
<evidence type="ECO:0000256" key="5">
    <source>
        <dbReference type="SAM" id="MobiDB-lite"/>
    </source>
</evidence>
<evidence type="ECO:0000256" key="6">
    <source>
        <dbReference type="SAM" id="Phobius"/>
    </source>
</evidence>
<gene>
    <name evidence="8" type="primary">cbhC</name>
    <name evidence="8" type="ORF">SO694_00161044</name>
</gene>
<feature type="region of interest" description="Disordered" evidence="5">
    <location>
        <begin position="878"/>
        <end position="901"/>
    </location>
</feature>
<dbReference type="Proteomes" id="UP001363151">
    <property type="component" value="Unassembled WGS sequence"/>
</dbReference>
<dbReference type="EMBL" id="JBBJCI010000093">
    <property type="protein sequence ID" value="KAK7248545.1"/>
    <property type="molecule type" value="Genomic_DNA"/>
</dbReference>
<evidence type="ECO:0000256" key="1">
    <source>
        <dbReference type="ARBA" id="ARBA00004141"/>
    </source>
</evidence>
<feature type="transmembrane region" description="Helical" evidence="6">
    <location>
        <begin position="2994"/>
        <end position="3022"/>
    </location>
</feature>
<reference evidence="8 9" key="1">
    <citation type="submission" date="2024-03" db="EMBL/GenBank/DDBJ databases">
        <title>Aureococcus anophagefferens CCMP1851 and Kratosvirus quantuckense: Draft genome of a second virus-susceptible host strain in the model system.</title>
        <authorList>
            <person name="Chase E."/>
            <person name="Truchon A.R."/>
            <person name="Schepens W."/>
            <person name="Wilhelm S.W."/>
        </authorList>
    </citation>
    <scope>NUCLEOTIDE SEQUENCE [LARGE SCALE GENOMIC DNA]</scope>
    <source>
        <strain evidence="8 9">CCMP1851</strain>
    </source>
</reference>
<feature type="compositionally biased region" description="Acidic residues" evidence="5">
    <location>
        <begin position="256"/>
        <end position="266"/>
    </location>
</feature>
<feature type="compositionally biased region" description="Pro residues" evidence="5">
    <location>
        <begin position="145"/>
        <end position="154"/>
    </location>
</feature>
<keyword evidence="4 6" id="KW-0472">Membrane</keyword>
<dbReference type="Pfam" id="PF00520">
    <property type="entry name" value="Ion_trans"/>
    <property type="match status" value="1"/>
</dbReference>
<evidence type="ECO:0000313" key="8">
    <source>
        <dbReference type="EMBL" id="KAK7248545.1"/>
    </source>
</evidence>
<keyword evidence="2 6" id="KW-0812">Transmembrane</keyword>
<feature type="compositionally biased region" description="Acidic residues" evidence="5">
    <location>
        <begin position="2367"/>
        <end position="2381"/>
    </location>
</feature>
<dbReference type="PANTHER" id="PTHR10037:SF62">
    <property type="entry name" value="SODIUM CHANNEL PROTEIN 60E"/>
    <property type="match status" value="1"/>
</dbReference>
<evidence type="ECO:0000313" key="9">
    <source>
        <dbReference type="Proteomes" id="UP001363151"/>
    </source>
</evidence>
<feature type="compositionally biased region" description="Basic residues" evidence="5">
    <location>
        <begin position="46"/>
        <end position="59"/>
    </location>
</feature>
<feature type="transmembrane region" description="Helical" evidence="6">
    <location>
        <begin position="2943"/>
        <end position="2962"/>
    </location>
</feature>
<feature type="compositionally biased region" description="Basic residues" evidence="5">
    <location>
        <begin position="209"/>
        <end position="220"/>
    </location>
</feature>
<dbReference type="Gene3D" id="1.20.120.350">
    <property type="entry name" value="Voltage-gated potassium channels. Chain C"/>
    <property type="match status" value="1"/>
</dbReference>
<feature type="transmembrane region" description="Helical" evidence="6">
    <location>
        <begin position="2541"/>
        <end position="2561"/>
    </location>
</feature>
<evidence type="ECO:0000256" key="3">
    <source>
        <dbReference type="ARBA" id="ARBA00022989"/>
    </source>
</evidence>
<protein>
    <submittedName>
        <fullName evidence="8">Cellulose 1,4-beta-cellobiosidase</fullName>
    </submittedName>
</protein>
<feature type="domain" description="Ion transport" evidence="7">
    <location>
        <begin position="2578"/>
        <end position="2668"/>
    </location>
</feature>
<dbReference type="InterPro" id="IPR043203">
    <property type="entry name" value="VGCC_Ca_Na"/>
</dbReference>
<keyword evidence="3 6" id="KW-1133">Transmembrane helix</keyword>
<proteinExistence type="predicted"/>
<dbReference type="PANTHER" id="PTHR10037">
    <property type="entry name" value="VOLTAGE-GATED CATION CHANNEL CALCIUM AND SODIUM"/>
    <property type="match status" value="1"/>
</dbReference>
<feature type="compositionally biased region" description="Low complexity" evidence="5">
    <location>
        <begin position="239"/>
        <end position="248"/>
    </location>
</feature>